<keyword evidence="9" id="KW-1185">Reference proteome</keyword>
<keyword evidence="5 7" id="KW-1133">Transmembrane helix</keyword>
<accession>A0A4R3QFZ9</accession>
<evidence type="ECO:0000256" key="3">
    <source>
        <dbReference type="ARBA" id="ARBA00022475"/>
    </source>
</evidence>
<sequence length="471" mass="49599">MAEILDVERNDRQSGNIVPLGEAAKVWARVAALSFGGPAGQIAVMHRIVVDEKRWIGERRFLHALNYCMLLPGPEAHQLAIYIGWLLNRTIGGLIAGALFVLPGFISILGLSYVYAAYGNVSLVAGLFFGLKAAVLAVVLHAVFRIGSRALKNNVMIAIATAAFIAIFFLHVPFPLIIVAAGIVGLLGGRVGSPLFEVGGGHKSGSGQILEDRDSILGEDTPLHARPNLPWSLRLSGSLAAAWLLPVALLLVTMGSSSVFSQVGLFFSQMAVVTFGGAYAVLAYVAQEAVQHFGWLKPGEMLDGLGMAETTPGPLISVVQFVGFMAAYRNPGSLEPMLAAALAAVLTTWVTFIPSFLWIFLGAPFVERLRGEAALTGAMSAITAAVVGVILNLAIWFGVHVLFADVHTASWGPVSIDLPVPASLIWPSLLLTALAALAIFHLKLSVIITLAICAAIGVAWTILTGSGAMAP</sequence>
<keyword evidence="4 7" id="KW-0812">Transmembrane</keyword>
<dbReference type="PIRSF" id="PIRSF004810">
    <property type="entry name" value="ChrA"/>
    <property type="match status" value="1"/>
</dbReference>
<dbReference type="InterPro" id="IPR003370">
    <property type="entry name" value="Chromate_transpt"/>
</dbReference>
<evidence type="ECO:0000256" key="4">
    <source>
        <dbReference type="ARBA" id="ARBA00022692"/>
    </source>
</evidence>
<dbReference type="PANTHER" id="PTHR33567:SF3">
    <property type="entry name" value="CHROMATE ION TRANSPORTER (EUROFUNG)"/>
    <property type="match status" value="1"/>
</dbReference>
<evidence type="ECO:0000256" key="2">
    <source>
        <dbReference type="ARBA" id="ARBA00005262"/>
    </source>
</evidence>
<dbReference type="NCBIfam" id="TIGR00937">
    <property type="entry name" value="2A51"/>
    <property type="match status" value="1"/>
</dbReference>
<evidence type="ECO:0000256" key="5">
    <source>
        <dbReference type="ARBA" id="ARBA00022989"/>
    </source>
</evidence>
<evidence type="ECO:0000256" key="6">
    <source>
        <dbReference type="ARBA" id="ARBA00023136"/>
    </source>
</evidence>
<reference evidence="8 9" key="1">
    <citation type="submission" date="2019-03" db="EMBL/GenBank/DDBJ databases">
        <title>Genomic Encyclopedia of Type Strains, Phase IV (KMG-V): Genome sequencing to study the core and pangenomes of soil and plant-associated prokaryotes.</title>
        <authorList>
            <person name="Whitman W."/>
        </authorList>
    </citation>
    <scope>NUCLEOTIDE SEQUENCE [LARGE SCALE GENOMIC DNA]</scope>
    <source>
        <strain evidence="8 9">Gr42</strain>
    </source>
</reference>
<feature type="transmembrane region" description="Helical" evidence="7">
    <location>
        <begin position="373"/>
        <end position="398"/>
    </location>
</feature>
<dbReference type="PANTHER" id="PTHR33567">
    <property type="entry name" value="CHROMATE ION TRANSPORTER (EUROFUNG)"/>
    <property type="match status" value="1"/>
</dbReference>
<evidence type="ECO:0000256" key="1">
    <source>
        <dbReference type="ARBA" id="ARBA00004651"/>
    </source>
</evidence>
<organism evidence="8 9">
    <name type="scientific">Rhizobium azibense</name>
    <dbReference type="NCBI Taxonomy" id="1136135"/>
    <lineage>
        <taxon>Bacteria</taxon>
        <taxon>Pseudomonadati</taxon>
        <taxon>Pseudomonadota</taxon>
        <taxon>Alphaproteobacteria</taxon>
        <taxon>Hyphomicrobiales</taxon>
        <taxon>Rhizobiaceae</taxon>
        <taxon>Rhizobium/Agrobacterium group</taxon>
        <taxon>Rhizobium</taxon>
    </lineage>
</organism>
<keyword evidence="6 7" id="KW-0472">Membrane</keyword>
<feature type="transmembrane region" description="Helical" evidence="7">
    <location>
        <begin position="91"/>
        <end position="115"/>
    </location>
</feature>
<evidence type="ECO:0000256" key="7">
    <source>
        <dbReference type="SAM" id="Phobius"/>
    </source>
</evidence>
<protein>
    <submittedName>
        <fullName evidence="8">Chromate transporter</fullName>
    </submittedName>
</protein>
<feature type="transmembrane region" description="Helical" evidence="7">
    <location>
        <begin position="156"/>
        <end position="187"/>
    </location>
</feature>
<dbReference type="Pfam" id="PF02417">
    <property type="entry name" value="Chromate_transp"/>
    <property type="match status" value="2"/>
</dbReference>
<comment type="subcellular location">
    <subcellularLocation>
        <location evidence="1">Cell membrane</location>
        <topology evidence="1">Multi-pass membrane protein</topology>
    </subcellularLocation>
</comment>
<feature type="transmembrane region" description="Helical" evidence="7">
    <location>
        <begin position="264"/>
        <end position="286"/>
    </location>
</feature>
<name>A0A4R3QFZ9_9HYPH</name>
<evidence type="ECO:0000313" key="9">
    <source>
        <dbReference type="Proteomes" id="UP000295547"/>
    </source>
</evidence>
<dbReference type="EMBL" id="SMBJ01000012">
    <property type="protein sequence ID" value="TCU20648.1"/>
    <property type="molecule type" value="Genomic_DNA"/>
</dbReference>
<comment type="similarity">
    <text evidence="2">Belongs to the chromate ion transporter (CHR) (TC 2.A.51) family.</text>
</comment>
<evidence type="ECO:0000313" key="8">
    <source>
        <dbReference type="EMBL" id="TCU20648.1"/>
    </source>
</evidence>
<keyword evidence="3" id="KW-1003">Cell membrane</keyword>
<feature type="transmembrane region" description="Helical" evidence="7">
    <location>
        <begin position="418"/>
        <end position="440"/>
    </location>
</feature>
<feature type="transmembrane region" description="Helical" evidence="7">
    <location>
        <begin position="447"/>
        <end position="470"/>
    </location>
</feature>
<dbReference type="GO" id="GO:0005886">
    <property type="term" value="C:plasma membrane"/>
    <property type="evidence" value="ECO:0007669"/>
    <property type="project" value="UniProtKB-SubCell"/>
</dbReference>
<dbReference type="GO" id="GO:0015109">
    <property type="term" value="F:chromate transmembrane transporter activity"/>
    <property type="evidence" value="ECO:0007669"/>
    <property type="project" value="InterPro"/>
</dbReference>
<feature type="transmembrane region" description="Helical" evidence="7">
    <location>
        <begin position="121"/>
        <end position="144"/>
    </location>
</feature>
<dbReference type="Proteomes" id="UP000295547">
    <property type="component" value="Unassembled WGS sequence"/>
</dbReference>
<feature type="transmembrane region" description="Helical" evidence="7">
    <location>
        <begin position="231"/>
        <end position="252"/>
    </location>
</feature>
<dbReference type="RefSeq" id="WP_245520125.1">
    <property type="nucleotide sequence ID" value="NZ_SMBJ01000012.1"/>
</dbReference>
<dbReference type="AlphaFoldDB" id="A0A4R3QFZ9"/>
<gene>
    <name evidence="8" type="ORF">EV130_11221</name>
</gene>
<proteinExistence type="inferred from homology"/>
<comment type="caution">
    <text evidence="8">The sequence shown here is derived from an EMBL/GenBank/DDBJ whole genome shotgun (WGS) entry which is preliminary data.</text>
</comment>
<feature type="transmembrane region" description="Helical" evidence="7">
    <location>
        <begin position="338"/>
        <end position="361"/>
    </location>
</feature>
<dbReference type="InterPro" id="IPR014047">
    <property type="entry name" value="Chr_Tranpt_l_chain"/>
</dbReference>